<evidence type="ECO:0000256" key="8">
    <source>
        <dbReference type="ARBA" id="ARBA00030803"/>
    </source>
</evidence>
<evidence type="ECO:0000256" key="10">
    <source>
        <dbReference type="SAM" id="Phobius"/>
    </source>
</evidence>
<evidence type="ECO:0000256" key="5">
    <source>
        <dbReference type="ARBA" id="ARBA00022989"/>
    </source>
</evidence>
<reference evidence="12 13" key="1">
    <citation type="journal article" date="2014" name="Curr. Microbiol.">
        <title>Spirosoma radiotolerans sp. nov., a gamma-radiation-resistant bacterium isolated from gamma ray-irradiated soil.</title>
        <authorList>
            <person name="Lee J.J."/>
            <person name="Srinivasan S."/>
            <person name="Lim S."/>
            <person name="Joe M."/>
            <person name="Im S."/>
            <person name="Bae S.I."/>
            <person name="Park K.R."/>
            <person name="Han J.H."/>
            <person name="Park S.H."/>
            <person name="Joo B.M."/>
            <person name="Park S.J."/>
            <person name="Kim M.K."/>
        </authorList>
    </citation>
    <scope>NUCLEOTIDE SEQUENCE [LARGE SCALE GENOMIC DNA]</scope>
    <source>
        <strain evidence="12 13">DG5A</strain>
    </source>
</reference>
<sequence>MNVTEYIASGILESYVMGAVSDQERREVECLSSIYPDIRQELDQLSEVLESYALMHSVEPPESVKAKLLAQLDFEKPVRETIVRPMPIDMTTANSSPTFRVTWIVAASMGLLLLLFSFFLLSQLRTNQKTLAEARLDNSKIQAEVRQLRDQKTQADQALAVLRQPGTRTLELKGNDKAPQGSMLVFWNSQTHQVAVQVQSLPPLPADKQYQLWYMVGGKPVDAGVFDVLPSADLVQRLNRSVSQAEAFAVTVEKRGGSPTPTLSTLLAMAPVKA</sequence>
<evidence type="ECO:0000256" key="6">
    <source>
        <dbReference type="ARBA" id="ARBA00023136"/>
    </source>
</evidence>
<keyword evidence="3" id="KW-1003">Cell membrane</keyword>
<dbReference type="HOGENOM" id="CLU_075802_2_0_10"/>
<evidence type="ECO:0000256" key="3">
    <source>
        <dbReference type="ARBA" id="ARBA00022475"/>
    </source>
</evidence>
<evidence type="ECO:0000313" key="13">
    <source>
        <dbReference type="Proteomes" id="UP000033054"/>
    </source>
</evidence>
<keyword evidence="6 10" id="KW-0472">Membrane</keyword>
<dbReference type="KEGG" id="srd:SD10_08450"/>
<dbReference type="PATRIC" id="fig|1379870.5.peg.1843"/>
<dbReference type="AlphaFoldDB" id="A0A0E3V6X6"/>
<dbReference type="STRING" id="1379870.SD10_08450"/>
<keyword evidence="5 10" id="KW-1133">Transmembrane helix</keyword>
<dbReference type="Gene3D" id="1.10.10.1320">
    <property type="entry name" value="Anti-sigma factor, zinc-finger domain"/>
    <property type="match status" value="1"/>
</dbReference>
<evidence type="ECO:0000313" key="12">
    <source>
        <dbReference type="EMBL" id="AKD54926.1"/>
    </source>
</evidence>
<dbReference type="OrthoDB" id="1420916at2"/>
<dbReference type="InterPro" id="IPR051474">
    <property type="entry name" value="Anti-sigma-K/W_factor"/>
</dbReference>
<keyword evidence="4 10" id="KW-0812">Transmembrane</keyword>
<dbReference type="PANTHER" id="PTHR37461:SF1">
    <property type="entry name" value="ANTI-SIGMA-K FACTOR RSKA"/>
    <property type="match status" value="1"/>
</dbReference>
<dbReference type="InterPro" id="IPR041916">
    <property type="entry name" value="Anti_sigma_zinc_sf"/>
</dbReference>
<evidence type="ECO:0000256" key="4">
    <source>
        <dbReference type="ARBA" id="ARBA00022692"/>
    </source>
</evidence>
<feature type="domain" description="Anti-sigma K factor RskA C-terminal" evidence="11">
    <location>
        <begin position="106"/>
        <end position="262"/>
    </location>
</feature>
<evidence type="ECO:0000259" key="11">
    <source>
        <dbReference type="Pfam" id="PF10099"/>
    </source>
</evidence>
<dbReference type="Pfam" id="PF10099">
    <property type="entry name" value="RskA_C"/>
    <property type="match status" value="1"/>
</dbReference>
<proteinExistence type="predicted"/>
<comment type="subcellular location">
    <subcellularLocation>
        <location evidence="2">Cell membrane</location>
    </subcellularLocation>
    <subcellularLocation>
        <location evidence="1">Membrane</location>
        <topology evidence="1">Single-pass membrane protein</topology>
    </subcellularLocation>
</comment>
<organism evidence="12 13">
    <name type="scientific">Spirosoma radiotolerans</name>
    <dbReference type="NCBI Taxonomy" id="1379870"/>
    <lineage>
        <taxon>Bacteria</taxon>
        <taxon>Pseudomonadati</taxon>
        <taxon>Bacteroidota</taxon>
        <taxon>Cytophagia</taxon>
        <taxon>Cytophagales</taxon>
        <taxon>Cytophagaceae</taxon>
        <taxon>Spirosoma</taxon>
    </lineage>
</organism>
<gene>
    <name evidence="12" type="ORF">SD10_08450</name>
</gene>
<dbReference type="GO" id="GO:0016989">
    <property type="term" value="F:sigma factor antagonist activity"/>
    <property type="evidence" value="ECO:0007669"/>
    <property type="project" value="TreeGrafter"/>
</dbReference>
<feature type="coiled-coil region" evidence="9">
    <location>
        <begin position="131"/>
        <end position="158"/>
    </location>
</feature>
<dbReference type="PANTHER" id="PTHR37461">
    <property type="entry name" value="ANTI-SIGMA-K FACTOR RSKA"/>
    <property type="match status" value="1"/>
</dbReference>
<evidence type="ECO:0000256" key="2">
    <source>
        <dbReference type="ARBA" id="ARBA00004236"/>
    </source>
</evidence>
<name>A0A0E3V6X6_9BACT</name>
<evidence type="ECO:0000256" key="9">
    <source>
        <dbReference type="SAM" id="Coils"/>
    </source>
</evidence>
<feature type="transmembrane region" description="Helical" evidence="10">
    <location>
        <begin position="101"/>
        <end position="121"/>
    </location>
</feature>
<accession>A0A0E3V6X6</accession>
<evidence type="ECO:0000256" key="7">
    <source>
        <dbReference type="ARBA" id="ARBA00029829"/>
    </source>
</evidence>
<keyword evidence="13" id="KW-1185">Reference proteome</keyword>
<dbReference type="GO" id="GO:0006417">
    <property type="term" value="P:regulation of translation"/>
    <property type="evidence" value="ECO:0007669"/>
    <property type="project" value="TreeGrafter"/>
</dbReference>
<dbReference type="Proteomes" id="UP000033054">
    <property type="component" value="Chromosome"/>
</dbReference>
<protein>
    <recommendedName>
        <fullName evidence="8">Regulator of SigK</fullName>
    </recommendedName>
    <alternativeName>
        <fullName evidence="7">Sigma-K anti-sigma factor RskA</fullName>
    </alternativeName>
</protein>
<dbReference type="InterPro" id="IPR018764">
    <property type="entry name" value="RskA_C"/>
</dbReference>
<keyword evidence="9" id="KW-0175">Coiled coil</keyword>
<dbReference type="GO" id="GO:0005886">
    <property type="term" value="C:plasma membrane"/>
    <property type="evidence" value="ECO:0007669"/>
    <property type="project" value="UniProtKB-SubCell"/>
</dbReference>
<evidence type="ECO:0000256" key="1">
    <source>
        <dbReference type="ARBA" id="ARBA00004167"/>
    </source>
</evidence>
<dbReference type="RefSeq" id="WP_046573406.1">
    <property type="nucleotide sequence ID" value="NZ_CP010429.1"/>
</dbReference>
<dbReference type="EMBL" id="CP010429">
    <property type="protein sequence ID" value="AKD54926.1"/>
    <property type="molecule type" value="Genomic_DNA"/>
</dbReference>